<accession>A0A1M4E8K5</accession>
<organism evidence="2">
    <name type="scientific">Nonomuraea gerenzanensis</name>
    <dbReference type="NCBI Taxonomy" id="93944"/>
    <lineage>
        <taxon>Bacteria</taxon>
        <taxon>Bacillati</taxon>
        <taxon>Actinomycetota</taxon>
        <taxon>Actinomycetes</taxon>
        <taxon>Streptosporangiales</taxon>
        <taxon>Streptosporangiaceae</taxon>
        <taxon>Nonomuraea</taxon>
    </lineage>
</organism>
<keyword evidence="1" id="KW-0472">Membrane</keyword>
<evidence type="ECO:0000256" key="1">
    <source>
        <dbReference type="SAM" id="Phobius"/>
    </source>
</evidence>
<dbReference type="EMBL" id="LT559118">
    <property type="protein sequence ID" value="SBO95145.1"/>
    <property type="molecule type" value="Genomic_DNA"/>
</dbReference>
<keyword evidence="1" id="KW-1133">Transmembrane helix</keyword>
<feature type="transmembrane region" description="Helical" evidence="1">
    <location>
        <begin position="124"/>
        <end position="147"/>
    </location>
</feature>
<reference evidence="2" key="1">
    <citation type="submission" date="2016-04" db="EMBL/GenBank/DDBJ databases">
        <authorList>
            <person name="Evans L.H."/>
            <person name="Alamgir A."/>
            <person name="Owens N."/>
            <person name="Weber N.D."/>
            <person name="Virtaneva K."/>
            <person name="Barbian K."/>
            <person name="Babar A."/>
            <person name="Rosenke K."/>
        </authorList>
    </citation>
    <scope>NUCLEOTIDE SEQUENCE</scope>
    <source>
        <strain evidence="2">Nono1</strain>
    </source>
</reference>
<evidence type="ECO:0000313" key="2">
    <source>
        <dbReference type="EMBL" id="SBO95145.1"/>
    </source>
</evidence>
<dbReference type="RefSeq" id="WP_225274545.1">
    <property type="nucleotide sequence ID" value="NZ_CP084058.1"/>
</dbReference>
<feature type="transmembrane region" description="Helical" evidence="1">
    <location>
        <begin position="90"/>
        <end position="112"/>
    </location>
</feature>
<name>A0A1M4E8K5_9ACTN</name>
<proteinExistence type="predicted"/>
<keyword evidence="1" id="KW-0812">Transmembrane</keyword>
<protein>
    <submittedName>
        <fullName evidence="2">Uncharacterized protein</fullName>
    </submittedName>
</protein>
<gene>
    <name evidence="2" type="ORF">BN4615_P4661</name>
</gene>
<sequence length="163" mass="17700">MHSAPSGIPLLWNRRLQLFTFGCSFTFALCSLFQGWLVINDETVQLSLRLAGRTAAEAPDLVSQFRVVAAYYVAGNTLGMFALRGSAWSFWATLLINLTQVTGPLGLIPAQVHRAALELHGPVGLVPTVVVCGGALVLTVTLMAHIIPCREIWADLKARQNSR</sequence>
<dbReference type="AlphaFoldDB" id="A0A1M4E8K5"/>
<feature type="transmembrane region" description="Helical" evidence="1">
    <location>
        <begin position="18"/>
        <end position="39"/>
    </location>
</feature>